<evidence type="ECO:0000256" key="1">
    <source>
        <dbReference type="ARBA" id="ARBA00001946"/>
    </source>
</evidence>
<dbReference type="CDD" id="cd00564">
    <property type="entry name" value="TMP_TenI"/>
    <property type="match status" value="1"/>
</dbReference>
<evidence type="ECO:0000256" key="3">
    <source>
        <dbReference type="ARBA" id="ARBA00012830"/>
    </source>
</evidence>
<evidence type="ECO:0000259" key="11">
    <source>
        <dbReference type="Pfam" id="PF02581"/>
    </source>
</evidence>
<evidence type="ECO:0000256" key="4">
    <source>
        <dbReference type="ARBA" id="ARBA00022679"/>
    </source>
</evidence>
<keyword evidence="5" id="KW-0479">Metal-binding</keyword>
<evidence type="ECO:0000256" key="8">
    <source>
        <dbReference type="ARBA" id="ARBA00047334"/>
    </source>
</evidence>
<evidence type="ECO:0000256" key="10">
    <source>
        <dbReference type="ARBA" id="ARBA00047883"/>
    </source>
</evidence>
<reference evidence="13" key="1">
    <citation type="submission" date="2022-11" db="UniProtKB">
        <authorList>
            <consortium name="WormBaseParasite"/>
        </authorList>
    </citation>
    <scope>IDENTIFICATION</scope>
</reference>
<sequence>MLPKDLSLYLIVDPILCGGHQQCVRLLNNVIPCGVNIVQLRAPKWHKGAIYVLAKELLAITRPNGIPLIINDHVDVSLAAGADGVHLGANDLPPEAARELLGPDAIVGYSVSNYAQLERATRLGNKIDYLGVGPVFSTPTKPDHAPPIGIQKLRAICSRSVHPTVAIGGINAQKADEIMAVGAPDGLAVISAICGTEEPAKAARELREAIEKGREMRKMLQKLK</sequence>
<comment type="pathway">
    <text evidence="2">Cofactor biosynthesis; thiamine diphosphate biosynthesis; thiamine phosphate from 4-amino-2-methyl-5-diphosphomethylpyrimidine and 4-methyl-5-(2-phosphoethyl)-thiazole: step 1/1.</text>
</comment>
<protein>
    <recommendedName>
        <fullName evidence="3">thiamine phosphate synthase</fullName>
        <ecNumber evidence="3">2.5.1.3</ecNumber>
    </recommendedName>
</protein>
<proteinExistence type="inferred from homology"/>
<dbReference type="GO" id="GO:0005737">
    <property type="term" value="C:cytoplasm"/>
    <property type="evidence" value="ECO:0007669"/>
    <property type="project" value="TreeGrafter"/>
</dbReference>
<dbReference type="InterPro" id="IPR034291">
    <property type="entry name" value="TMP_synthase"/>
</dbReference>
<comment type="catalytic activity">
    <reaction evidence="10">
        <text>2-[(2R,5Z)-2-carboxy-4-methylthiazol-5(2H)-ylidene]ethyl phosphate + 4-amino-2-methyl-5-(diphosphooxymethyl)pyrimidine + 2 H(+) = thiamine phosphate + CO2 + diphosphate</text>
        <dbReference type="Rhea" id="RHEA:47844"/>
        <dbReference type="ChEBI" id="CHEBI:15378"/>
        <dbReference type="ChEBI" id="CHEBI:16526"/>
        <dbReference type="ChEBI" id="CHEBI:33019"/>
        <dbReference type="ChEBI" id="CHEBI:37575"/>
        <dbReference type="ChEBI" id="CHEBI:57841"/>
        <dbReference type="ChEBI" id="CHEBI:62899"/>
        <dbReference type="EC" id="2.5.1.3"/>
    </reaction>
</comment>
<dbReference type="InterPro" id="IPR036206">
    <property type="entry name" value="ThiamineP_synth_sf"/>
</dbReference>
<evidence type="ECO:0000313" key="13">
    <source>
        <dbReference type="WBParaSite" id="Gr19_v10_g13709.t1"/>
    </source>
</evidence>
<dbReference type="GO" id="GO:0046872">
    <property type="term" value="F:metal ion binding"/>
    <property type="evidence" value="ECO:0007669"/>
    <property type="project" value="UniProtKB-KW"/>
</dbReference>
<dbReference type="AlphaFoldDB" id="A0A914H345"/>
<evidence type="ECO:0000256" key="9">
    <source>
        <dbReference type="ARBA" id="ARBA00047851"/>
    </source>
</evidence>
<evidence type="ECO:0000256" key="6">
    <source>
        <dbReference type="ARBA" id="ARBA00022842"/>
    </source>
</evidence>
<dbReference type="HAMAP" id="MF_00097">
    <property type="entry name" value="TMP_synthase"/>
    <property type="match status" value="1"/>
</dbReference>
<dbReference type="Pfam" id="PF02581">
    <property type="entry name" value="TMP-TENI"/>
    <property type="match status" value="1"/>
</dbReference>
<dbReference type="WBParaSite" id="Gr19_v10_g13709.t1">
    <property type="protein sequence ID" value="Gr19_v10_g13709.t1"/>
    <property type="gene ID" value="Gr19_v10_g13709"/>
</dbReference>
<comment type="cofactor">
    <cofactor evidence="1">
        <name>Mg(2+)</name>
        <dbReference type="ChEBI" id="CHEBI:18420"/>
    </cofactor>
</comment>
<dbReference type="InterPro" id="IPR022998">
    <property type="entry name" value="ThiamineP_synth_TenI"/>
</dbReference>
<comment type="catalytic activity">
    <reaction evidence="8">
        <text>4-methyl-5-(2-phosphooxyethyl)-thiazole + 4-amino-2-methyl-5-(diphosphooxymethyl)pyrimidine + H(+) = thiamine phosphate + diphosphate</text>
        <dbReference type="Rhea" id="RHEA:22328"/>
        <dbReference type="ChEBI" id="CHEBI:15378"/>
        <dbReference type="ChEBI" id="CHEBI:33019"/>
        <dbReference type="ChEBI" id="CHEBI:37575"/>
        <dbReference type="ChEBI" id="CHEBI:57841"/>
        <dbReference type="ChEBI" id="CHEBI:58296"/>
        <dbReference type="EC" id="2.5.1.3"/>
    </reaction>
</comment>
<dbReference type="Proteomes" id="UP000887572">
    <property type="component" value="Unplaced"/>
</dbReference>
<dbReference type="GO" id="GO:0004789">
    <property type="term" value="F:thiamine-phosphate diphosphorylase activity"/>
    <property type="evidence" value="ECO:0007669"/>
    <property type="project" value="UniProtKB-EC"/>
</dbReference>
<keyword evidence="6" id="KW-0460">Magnesium</keyword>
<evidence type="ECO:0000313" key="12">
    <source>
        <dbReference type="Proteomes" id="UP000887572"/>
    </source>
</evidence>
<name>A0A914H345_GLORO</name>
<dbReference type="InterPro" id="IPR013785">
    <property type="entry name" value="Aldolase_TIM"/>
</dbReference>
<dbReference type="PANTHER" id="PTHR20857:SF15">
    <property type="entry name" value="THIAMINE-PHOSPHATE SYNTHASE"/>
    <property type="match status" value="1"/>
</dbReference>
<feature type="domain" description="Thiamine phosphate synthase/TenI" evidence="11">
    <location>
        <begin position="8"/>
        <end position="193"/>
    </location>
</feature>
<dbReference type="PANTHER" id="PTHR20857">
    <property type="entry name" value="THIAMINE-PHOSPHATE PYROPHOSPHORYLASE"/>
    <property type="match status" value="1"/>
</dbReference>
<organism evidence="12 13">
    <name type="scientific">Globodera rostochiensis</name>
    <name type="common">Golden nematode worm</name>
    <name type="synonym">Heterodera rostochiensis</name>
    <dbReference type="NCBI Taxonomy" id="31243"/>
    <lineage>
        <taxon>Eukaryota</taxon>
        <taxon>Metazoa</taxon>
        <taxon>Ecdysozoa</taxon>
        <taxon>Nematoda</taxon>
        <taxon>Chromadorea</taxon>
        <taxon>Rhabditida</taxon>
        <taxon>Tylenchina</taxon>
        <taxon>Tylenchomorpha</taxon>
        <taxon>Tylenchoidea</taxon>
        <taxon>Heteroderidae</taxon>
        <taxon>Heteroderinae</taxon>
        <taxon>Globodera</taxon>
    </lineage>
</organism>
<dbReference type="EC" id="2.5.1.3" evidence="3"/>
<evidence type="ECO:0000256" key="5">
    <source>
        <dbReference type="ARBA" id="ARBA00022723"/>
    </source>
</evidence>
<accession>A0A914H345</accession>
<dbReference type="GO" id="GO:0009228">
    <property type="term" value="P:thiamine biosynthetic process"/>
    <property type="evidence" value="ECO:0007669"/>
    <property type="project" value="UniProtKB-KW"/>
</dbReference>
<keyword evidence="4" id="KW-0808">Transferase</keyword>
<evidence type="ECO:0000256" key="7">
    <source>
        <dbReference type="ARBA" id="ARBA00022977"/>
    </source>
</evidence>
<dbReference type="SUPFAM" id="SSF51391">
    <property type="entry name" value="Thiamin phosphate synthase"/>
    <property type="match status" value="1"/>
</dbReference>
<evidence type="ECO:0000256" key="2">
    <source>
        <dbReference type="ARBA" id="ARBA00005165"/>
    </source>
</evidence>
<keyword evidence="7" id="KW-0784">Thiamine biosynthesis</keyword>
<dbReference type="NCBIfam" id="TIGR00693">
    <property type="entry name" value="thiE"/>
    <property type="match status" value="1"/>
</dbReference>
<comment type="catalytic activity">
    <reaction evidence="9">
        <text>2-(2-carboxy-4-methylthiazol-5-yl)ethyl phosphate + 4-amino-2-methyl-5-(diphosphooxymethyl)pyrimidine + 2 H(+) = thiamine phosphate + CO2 + diphosphate</text>
        <dbReference type="Rhea" id="RHEA:47848"/>
        <dbReference type="ChEBI" id="CHEBI:15378"/>
        <dbReference type="ChEBI" id="CHEBI:16526"/>
        <dbReference type="ChEBI" id="CHEBI:33019"/>
        <dbReference type="ChEBI" id="CHEBI:37575"/>
        <dbReference type="ChEBI" id="CHEBI:57841"/>
        <dbReference type="ChEBI" id="CHEBI:62890"/>
        <dbReference type="EC" id="2.5.1.3"/>
    </reaction>
</comment>
<keyword evidence="12" id="KW-1185">Reference proteome</keyword>
<dbReference type="Gene3D" id="3.20.20.70">
    <property type="entry name" value="Aldolase class I"/>
    <property type="match status" value="1"/>
</dbReference>